<evidence type="ECO:0000313" key="2">
    <source>
        <dbReference type="Proteomes" id="UP000789396"/>
    </source>
</evidence>
<dbReference type="AlphaFoldDB" id="A0A9N9J8Z8"/>
<keyword evidence="2" id="KW-1185">Reference proteome</keyword>
<dbReference type="EMBL" id="CAJVPZ010043081">
    <property type="protein sequence ID" value="CAG8764980.1"/>
    <property type="molecule type" value="Genomic_DNA"/>
</dbReference>
<dbReference type="OrthoDB" id="2436429at2759"/>
<reference evidence="1" key="1">
    <citation type="submission" date="2021-06" db="EMBL/GenBank/DDBJ databases">
        <authorList>
            <person name="Kallberg Y."/>
            <person name="Tangrot J."/>
            <person name="Rosling A."/>
        </authorList>
    </citation>
    <scope>NUCLEOTIDE SEQUENCE</scope>
    <source>
        <strain evidence="1">IN212</strain>
    </source>
</reference>
<dbReference type="PANTHER" id="PTHR46880:SF5">
    <property type="entry name" value="DUF4371 DOMAIN-CONTAINING PROTEIN"/>
    <property type="match status" value="1"/>
</dbReference>
<accession>A0A9N9J8Z8</accession>
<protein>
    <submittedName>
        <fullName evidence="1">19966_t:CDS:1</fullName>
    </submittedName>
</protein>
<gene>
    <name evidence="1" type="ORF">RFULGI_LOCUS14609</name>
</gene>
<proteinExistence type="predicted"/>
<name>A0A9N9J8Z8_9GLOM</name>
<sequence>INLFFIAAQLKASTNNIDDESFMTSEEENNPCQLKEAGKNNNFTKDRHVITSDHKMICAARMQFQVTLYSSFAIQARADQIKFKCSVDILNIFNDFSIDDERALYSSYQNNVAAYEFIESIGRVIEQEVFQELRNSDGWSIMLDESNTISTEKVLAIVSKHLIAPAQPLYRFLGLISLTNNTANTIVAEIDRFIQTKNLLYNKLMHIYTDGASIMT</sequence>
<evidence type="ECO:0000313" key="1">
    <source>
        <dbReference type="EMBL" id="CAG8764980.1"/>
    </source>
</evidence>
<dbReference type="Proteomes" id="UP000789396">
    <property type="component" value="Unassembled WGS sequence"/>
</dbReference>
<dbReference type="PANTHER" id="PTHR46880">
    <property type="entry name" value="RAS-ASSOCIATING DOMAIN-CONTAINING PROTEIN"/>
    <property type="match status" value="1"/>
</dbReference>
<comment type="caution">
    <text evidence="1">The sequence shown here is derived from an EMBL/GenBank/DDBJ whole genome shotgun (WGS) entry which is preliminary data.</text>
</comment>
<feature type="non-terminal residue" evidence="1">
    <location>
        <position position="1"/>
    </location>
</feature>
<organism evidence="1 2">
    <name type="scientific">Racocetra fulgida</name>
    <dbReference type="NCBI Taxonomy" id="60492"/>
    <lineage>
        <taxon>Eukaryota</taxon>
        <taxon>Fungi</taxon>
        <taxon>Fungi incertae sedis</taxon>
        <taxon>Mucoromycota</taxon>
        <taxon>Glomeromycotina</taxon>
        <taxon>Glomeromycetes</taxon>
        <taxon>Diversisporales</taxon>
        <taxon>Gigasporaceae</taxon>
        <taxon>Racocetra</taxon>
    </lineage>
</organism>
<feature type="non-terminal residue" evidence="1">
    <location>
        <position position="216"/>
    </location>
</feature>